<keyword evidence="1" id="KW-0472">Membrane</keyword>
<dbReference type="RefSeq" id="WP_173680545.1">
    <property type="nucleotide sequence ID" value="NZ_JAAZWO010000004.1"/>
</dbReference>
<evidence type="ECO:0000256" key="1">
    <source>
        <dbReference type="SAM" id="Phobius"/>
    </source>
</evidence>
<sequence length="433" mass="47534">MRQWKVGSLTLGLTLVLIGIMFMIGNIIDMSLLGNLIRFWPIILILLGIEILCSGYMSQKNNEKLKLSGTSIFMFFVLFSICGVLFISSNVIDFTKDGIKFRNPESWHYKYQSSFSKNYTIDPKNHNKAIINTKSGNIFIDKSSSKNIEITANSEIFSNDESKAKKLSESLVKISEENAIEISANNKSDSFNGNSMRVNLDLHIKLPEKIYAEVLSSFGNMEVKNLSKGLKVTNKNGSILVENISGNLLIENSFGKTSIDNINGNVTAQSKNGDLEVVNITGSLDVKNSFGKTSINNISGNVTTQSKNGDLEVVKVNGSLNGKNSFGLIDASNISGKIDIANNNGDTKLESSKTVNKDITLTSKYGNVNLSLPKEQTGHFILDTKFGKISSDLDLPINKSENNEKESIDKIIGNNNIPIKIYNDNGSISINSR</sequence>
<feature type="transmembrane region" description="Helical" evidence="1">
    <location>
        <begin position="70"/>
        <end position="92"/>
    </location>
</feature>
<dbReference type="Proteomes" id="UP000563151">
    <property type="component" value="Unassembled WGS sequence"/>
</dbReference>
<gene>
    <name evidence="3" type="ORF">HGG79_04195</name>
</gene>
<keyword evidence="1" id="KW-1133">Transmembrane helix</keyword>
<evidence type="ECO:0000259" key="2">
    <source>
        <dbReference type="Pfam" id="PF13349"/>
    </source>
</evidence>
<accession>A0A923E837</accession>
<dbReference type="PANTHER" id="PTHR34094:SF1">
    <property type="entry name" value="PROTEIN FAM185A"/>
    <property type="match status" value="1"/>
</dbReference>
<dbReference type="PANTHER" id="PTHR34094">
    <property type="match status" value="1"/>
</dbReference>
<comment type="caution">
    <text evidence="3">The sequence shown here is derived from an EMBL/GenBank/DDBJ whole genome shotgun (WGS) entry which is preliminary data.</text>
</comment>
<feature type="domain" description="DUF4097" evidence="2">
    <location>
        <begin position="131"/>
        <end position="430"/>
    </location>
</feature>
<dbReference type="InterPro" id="IPR025164">
    <property type="entry name" value="Toastrack_DUF4097"/>
</dbReference>
<feature type="transmembrane region" description="Helical" evidence="1">
    <location>
        <begin position="39"/>
        <end position="58"/>
    </location>
</feature>
<dbReference type="EMBL" id="JAAZWO010000004">
    <property type="protein sequence ID" value="MBC2396982.1"/>
    <property type="molecule type" value="Genomic_DNA"/>
</dbReference>
<protein>
    <submittedName>
        <fullName evidence="3">DUF4097 domain-containing protein</fullName>
    </submittedName>
</protein>
<keyword evidence="4" id="KW-1185">Reference proteome</keyword>
<feature type="transmembrane region" description="Helical" evidence="1">
    <location>
        <begin position="6"/>
        <end position="27"/>
    </location>
</feature>
<evidence type="ECO:0000313" key="3">
    <source>
        <dbReference type="EMBL" id="MBC2396982.1"/>
    </source>
</evidence>
<keyword evidence="1" id="KW-0812">Transmembrane</keyword>
<name>A0A923E837_CLOTT</name>
<dbReference type="AlphaFoldDB" id="A0A923E837"/>
<organism evidence="3 4">
    <name type="scientific">Clostridium tetanomorphum</name>
    <dbReference type="NCBI Taxonomy" id="1553"/>
    <lineage>
        <taxon>Bacteria</taxon>
        <taxon>Bacillati</taxon>
        <taxon>Bacillota</taxon>
        <taxon>Clostridia</taxon>
        <taxon>Eubacteriales</taxon>
        <taxon>Clostridiaceae</taxon>
        <taxon>Clostridium</taxon>
    </lineage>
</organism>
<dbReference type="Pfam" id="PF13349">
    <property type="entry name" value="DUF4097"/>
    <property type="match status" value="1"/>
</dbReference>
<proteinExistence type="predicted"/>
<reference evidence="3 4" key="1">
    <citation type="submission" date="2020-04" db="EMBL/GenBank/DDBJ databases">
        <title>Genomic insights into acetone-butanol-ethanol (ABE) fermentation by sequencing solventogenic clostridia strains.</title>
        <authorList>
            <person name="Brown S."/>
        </authorList>
    </citation>
    <scope>NUCLEOTIDE SEQUENCE [LARGE SCALE GENOMIC DNA]</scope>
    <source>
        <strain evidence="3 4">DJ011</strain>
    </source>
</reference>
<evidence type="ECO:0000313" key="4">
    <source>
        <dbReference type="Proteomes" id="UP000563151"/>
    </source>
</evidence>